<reference evidence="1" key="1">
    <citation type="submission" date="2022-03" db="EMBL/GenBank/DDBJ databases">
        <authorList>
            <person name="Lindestad O."/>
        </authorList>
    </citation>
    <scope>NUCLEOTIDE SEQUENCE</scope>
</reference>
<evidence type="ECO:0000313" key="2">
    <source>
        <dbReference type="Proteomes" id="UP000838756"/>
    </source>
</evidence>
<feature type="non-terminal residue" evidence="1">
    <location>
        <position position="1"/>
    </location>
</feature>
<gene>
    <name evidence="1" type="primary">jg24241</name>
    <name evidence="1" type="ORF">PAEG_LOCUS7621</name>
</gene>
<keyword evidence="2" id="KW-1185">Reference proteome</keyword>
<sequence>IASYIKKPLHVSYVHNHNLWYINNNKRKSLGRAGGRISGIGGHQHCSQQRSAIRSLLSLGAYLLDVLWRARAELRCAQPGGTKSRNRRASRSDMCVVGCQRRPQGLSAGERRAVLRPRKPSTRECLI</sequence>
<evidence type="ECO:0000313" key="1">
    <source>
        <dbReference type="EMBL" id="CAH2227087.1"/>
    </source>
</evidence>
<dbReference type="Proteomes" id="UP000838756">
    <property type="component" value="Unassembled WGS sequence"/>
</dbReference>
<proteinExistence type="predicted"/>
<name>A0A8S4QY09_9NEOP</name>
<dbReference type="AlphaFoldDB" id="A0A8S4QY09"/>
<accession>A0A8S4QY09</accession>
<organism evidence="1 2">
    <name type="scientific">Pararge aegeria aegeria</name>
    <dbReference type="NCBI Taxonomy" id="348720"/>
    <lineage>
        <taxon>Eukaryota</taxon>
        <taxon>Metazoa</taxon>
        <taxon>Ecdysozoa</taxon>
        <taxon>Arthropoda</taxon>
        <taxon>Hexapoda</taxon>
        <taxon>Insecta</taxon>
        <taxon>Pterygota</taxon>
        <taxon>Neoptera</taxon>
        <taxon>Endopterygota</taxon>
        <taxon>Lepidoptera</taxon>
        <taxon>Glossata</taxon>
        <taxon>Ditrysia</taxon>
        <taxon>Papilionoidea</taxon>
        <taxon>Nymphalidae</taxon>
        <taxon>Satyrinae</taxon>
        <taxon>Satyrini</taxon>
        <taxon>Parargina</taxon>
        <taxon>Pararge</taxon>
    </lineage>
</organism>
<dbReference type="EMBL" id="CAKXAJ010022402">
    <property type="protein sequence ID" value="CAH2227087.1"/>
    <property type="molecule type" value="Genomic_DNA"/>
</dbReference>
<protein>
    <submittedName>
        <fullName evidence="1">Jg24241 protein</fullName>
    </submittedName>
</protein>
<comment type="caution">
    <text evidence="1">The sequence shown here is derived from an EMBL/GenBank/DDBJ whole genome shotgun (WGS) entry which is preliminary data.</text>
</comment>